<dbReference type="InterPro" id="IPR046947">
    <property type="entry name" value="LytR-like"/>
</dbReference>
<dbReference type="PROSITE" id="PS50930">
    <property type="entry name" value="HTH_LYTTR"/>
    <property type="match status" value="1"/>
</dbReference>
<feature type="domain" description="HTH LytTR-type" evidence="3">
    <location>
        <begin position="148"/>
        <end position="255"/>
    </location>
</feature>
<dbReference type="Pfam" id="PF04397">
    <property type="entry name" value="LytTR"/>
    <property type="match status" value="1"/>
</dbReference>
<evidence type="ECO:0000256" key="1">
    <source>
        <dbReference type="PROSITE-ProRule" id="PRU00169"/>
    </source>
</evidence>
<dbReference type="Proteomes" id="UP001165367">
    <property type="component" value="Unassembled WGS sequence"/>
</dbReference>
<gene>
    <name evidence="4" type="ORF">LZZ85_03665</name>
</gene>
<dbReference type="SUPFAM" id="SSF52172">
    <property type="entry name" value="CheY-like"/>
    <property type="match status" value="1"/>
</dbReference>
<evidence type="ECO:0000313" key="5">
    <source>
        <dbReference type="Proteomes" id="UP001165367"/>
    </source>
</evidence>
<feature type="modified residue" description="4-aspartylphosphate" evidence="1">
    <location>
        <position position="55"/>
    </location>
</feature>
<dbReference type="InterPro" id="IPR007492">
    <property type="entry name" value="LytTR_DNA-bd_dom"/>
</dbReference>
<dbReference type="RefSeq" id="WP_237868587.1">
    <property type="nucleotide sequence ID" value="NZ_JAKLTR010000002.1"/>
</dbReference>
<accession>A0ABS9KM05</accession>
<evidence type="ECO:0000259" key="2">
    <source>
        <dbReference type="PROSITE" id="PS50110"/>
    </source>
</evidence>
<keyword evidence="5" id="KW-1185">Reference proteome</keyword>
<proteinExistence type="predicted"/>
<name>A0ABS9KM05_9BACT</name>
<dbReference type="Pfam" id="PF00072">
    <property type="entry name" value="Response_reg"/>
    <property type="match status" value="1"/>
</dbReference>
<dbReference type="SMART" id="SM00850">
    <property type="entry name" value="LytTR"/>
    <property type="match status" value="1"/>
</dbReference>
<protein>
    <submittedName>
        <fullName evidence="4">LytTR family DNA-binding domain-containing protein</fullName>
    </submittedName>
</protein>
<comment type="caution">
    <text evidence="4">The sequence shown here is derived from an EMBL/GenBank/DDBJ whole genome shotgun (WGS) entry which is preliminary data.</text>
</comment>
<keyword evidence="4" id="KW-0238">DNA-binding</keyword>
<dbReference type="PANTHER" id="PTHR37299">
    <property type="entry name" value="TRANSCRIPTIONAL REGULATOR-RELATED"/>
    <property type="match status" value="1"/>
</dbReference>
<evidence type="ECO:0000313" key="4">
    <source>
        <dbReference type="EMBL" id="MCG2613358.1"/>
    </source>
</evidence>
<dbReference type="EMBL" id="JAKLTR010000002">
    <property type="protein sequence ID" value="MCG2613358.1"/>
    <property type="molecule type" value="Genomic_DNA"/>
</dbReference>
<feature type="domain" description="Response regulatory" evidence="2">
    <location>
        <begin position="2"/>
        <end position="115"/>
    </location>
</feature>
<dbReference type="GO" id="GO:0003677">
    <property type="term" value="F:DNA binding"/>
    <property type="evidence" value="ECO:0007669"/>
    <property type="project" value="UniProtKB-KW"/>
</dbReference>
<evidence type="ECO:0000259" key="3">
    <source>
        <dbReference type="PROSITE" id="PS50930"/>
    </source>
</evidence>
<dbReference type="PROSITE" id="PS50110">
    <property type="entry name" value="RESPONSE_REGULATORY"/>
    <property type="match status" value="1"/>
</dbReference>
<reference evidence="4" key="1">
    <citation type="submission" date="2022-01" db="EMBL/GenBank/DDBJ databases">
        <authorList>
            <person name="Jo J.-H."/>
            <person name="Im W.-T."/>
        </authorList>
    </citation>
    <scope>NUCLEOTIDE SEQUENCE</scope>
    <source>
        <strain evidence="4">NA20</strain>
    </source>
</reference>
<keyword evidence="1" id="KW-0597">Phosphoprotein</keyword>
<dbReference type="InterPro" id="IPR011006">
    <property type="entry name" value="CheY-like_superfamily"/>
</dbReference>
<dbReference type="SMART" id="SM00448">
    <property type="entry name" value="REC"/>
    <property type="match status" value="1"/>
</dbReference>
<sequence>MKAIIIEDEQLVARALQAKVTAIEPSIRIMAILPSLKTARRWLMENAEPDLMFMDIQLGDGISFKLFDEFDLKCPVIFTTAYNEYAINAFKANGIDYLLKPIEENELRRAIEKSITLNNKLNLAPADILRLIESVRAGNKSALYKEKFLVNVKRQMVPVNTTHVAFFYKESLHYLHTLSGDQHILEFTSLEEIEELLDPNQYYRANRQYIVNIDAISSIELHENQKLTLKLKPPLKATIDVSREKAPAFKKWFNR</sequence>
<dbReference type="Gene3D" id="3.40.50.2300">
    <property type="match status" value="1"/>
</dbReference>
<dbReference type="InterPro" id="IPR001789">
    <property type="entry name" value="Sig_transdc_resp-reg_receiver"/>
</dbReference>
<dbReference type="PANTHER" id="PTHR37299:SF1">
    <property type="entry name" value="STAGE 0 SPORULATION PROTEIN A HOMOLOG"/>
    <property type="match status" value="1"/>
</dbReference>
<dbReference type="Gene3D" id="2.40.50.1020">
    <property type="entry name" value="LytTr DNA-binding domain"/>
    <property type="match status" value="1"/>
</dbReference>
<organism evidence="4 5">
    <name type="scientific">Terrimonas ginsenosidimutans</name>
    <dbReference type="NCBI Taxonomy" id="2908004"/>
    <lineage>
        <taxon>Bacteria</taxon>
        <taxon>Pseudomonadati</taxon>
        <taxon>Bacteroidota</taxon>
        <taxon>Chitinophagia</taxon>
        <taxon>Chitinophagales</taxon>
        <taxon>Chitinophagaceae</taxon>
        <taxon>Terrimonas</taxon>
    </lineage>
</organism>